<dbReference type="Proteomes" id="UP000565262">
    <property type="component" value="Unassembled WGS sequence"/>
</dbReference>
<reference evidence="2 3" key="1">
    <citation type="submission" date="2020-08" db="EMBL/GenBank/DDBJ databases">
        <title>Oceanospirillum sp. nov. isolated from marine sediment.</title>
        <authorList>
            <person name="Ji X."/>
        </authorList>
    </citation>
    <scope>NUCLEOTIDE SEQUENCE [LARGE SCALE GENOMIC DNA]</scope>
    <source>
        <strain evidence="2 3">D5</strain>
    </source>
</reference>
<sequence>MAKSLIRLTFVIKWIAAFVIGASLSVQALAHNVLGGVYAIGSTIEGEAGFSNGDMAKAGTLVLIQAKDGRKLGETKTDEEGFFVFEAREQIDHHFIIDMSAGHVLNLVLPADELPENLSAQTIQQDSDAAQQASASVTANTESTGLVNLYAPASGINNLNPAVVSPDELQKMIEQAVARQVKPLRQELAAYKEKAGFQDILGGIGYIFGLCGLGIWWQQRKRAKRANSPKHQDSDRVKDHA</sequence>
<proteinExistence type="predicted"/>
<dbReference type="EMBL" id="JACJFM010000054">
    <property type="protein sequence ID" value="MBB1489430.1"/>
    <property type="molecule type" value="Genomic_DNA"/>
</dbReference>
<name>A0A839IXM1_9GAMM</name>
<dbReference type="AlphaFoldDB" id="A0A839IXM1"/>
<comment type="caution">
    <text evidence="2">The sequence shown here is derived from an EMBL/GenBank/DDBJ whole genome shotgun (WGS) entry which is preliminary data.</text>
</comment>
<organism evidence="2 3">
    <name type="scientific">Oceanospirillum sediminis</name>
    <dbReference type="NCBI Taxonomy" id="2760088"/>
    <lineage>
        <taxon>Bacteria</taxon>
        <taxon>Pseudomonadati</taxon>
        <taxon>Pseudomonadota</taxon>
        <taxon>Gammaproteobacteria</taxon>
        <taxon>Oceanospirillales</taxon>
        <taxon>Oceanospirillaceae</taxon>
        <taxon>Oceanospirillum</taxon>
    </lineage>
</organism>
<evidence type="ECO:0000313" key="3">
    <source>
        <dbReference type="Proteomes" id="UP000565262"/>
    </source>
</evidence>
<keyword evidence="3" id="KW-1185">Reference proteome</keyword>
<keyword evidence="1" id="KW-0812">Transmembrane</keyword>
<evidence type="ECO:0000313" key="2">
    <source>
        <dbReference type="EMBL" id="MBB1489430.1"/>
    </source>
</evidence>
<keyword evidence="1" id="KW-0472">Membrane</keyword>
<gene>
    <name evidence="2" type="ORF">H4O21_22735</name>
</gene>
<feature type="transmembrane region" description="Helical" evidence="1">
    <location>
        <begin position="200"/>
        <end position="217"/>
    </location>
</feature>
<keyword evidence="1" id="KW-1133">Transmembrane helix</keyword>
<protein>
    <submittedName>
        <fullName evidence="2">Cobalt ABC transporter permease</fullName>
    </submittedName>
</protein>
<accession>A0A839IXM1</accession>
<dbReference type="RefSeq" id="WP_182811646.1">
    <property type="nucleotide sequence ID" value="NZ_JACJFM010000054.1"/>
</dbReference>
<evidence type="ECO:0000256" key="1">
    <source>
        <dbReference type="SAM" id="Phobius"/>
    </source>
</evidence>